<proteinExistence type="predicted"/>
<comment type="caution">
    <text evidence="2">The sequence shown here is derived from an EMBL/GenBank/DDBJ whole genome shotgun (WGS) entry which is preliminary data.</text>
</comment>
<dbReference type="EMBL" id="LRGB01000243">
    <property type="protein sequence ID" value="KZS20181.1"/>
    <property type="molecule type" value="Genomic_DNA"/>
</dbReference>
<protein>
    <submittedName>
        <fullName evidence="2">Putative Lupus LA protein sjogren Syndrome type B antigen LA/SS-B</fullName>
    </submittedName>
</protein>
<gene>
    <name evidence="2" type="ORF">APZ42_013193</name>
</gene>
<dbReference type="OrthoDB" id="435402at2759"/>
<keyword evidence="3" id="KW-1185">Reference proteome</keyword>
<evidence type="ECO:0000256" key="1">
    <source>
        <dbReference type="SAM" id="MobiDB-lite"/>
    </source>
</evidence>
<dbReference type="Proteomes" id="UP000076858">
    <property type="component" value="Unassembled WGS sequence"/>
</dbReference>
<reference evidence="2 3" key="1">
    <citation type="submission" date="2016-03" db="EMBL/GenBank/DDBJ databases">
        <title>EvidentialGene: Evidence-directed Construction of Genes on Genomes.</title>
        <authorList>
            <person name="Gilbert D.G."/>
            <person name="Choi J.-H."/>
            <person name="Mockaitis K."/>
            <person name="Colbourne J."/>
            <person name="Pfrender M."/>
        </authorList>
    </citation>
    <scope>NUCLEOTIDE SEQUENCE [LARGE SCALE GENOMIC DNA]</scope>
    <source>
        <strain evidence="2 3">Xinb3</strain>
        <tissue evidence="2">Complete organism</tissue>
    </source>
</reference>
<dbReference type="AlphaFoldDB" id="A0A162R2U7"/>
<organism evidence="2 3">
    <name type="scientific">Daphnia magna</name>
    <dbReference type="NCBI Taxonomy" id="35525"/>
    <lineage>
        <taxon>Eukaryota</taxon>
        <taxon>Metazoa</taxon>
        <taxon>Ecdysozoa</taxon>
        <taxon>Arthropoda</taxon>
        <taxon>Crustacea</taxon>
        <taxon>Branchiopoda</taxon>
        <taxon>Diplostraca</taxon>
        <taxon>Cladocera</taxon>
        <taxon>Anomopoda</taxon>
        <taxon>Daphniidae</taxon>
        <taxon>Daphnia</taxon>
    </lineage>
</organism>
<sequence length="154" mass="16381">MAPNPNECVVVLQMQQSSPTAQELSGQIIKIVTSDVDSTSDEGEHFYDASSDIGGTGGNGGNDVSDDSAPENNSGNKADSGIEDVTFEIPDAELAAQIVEQAVWNRDKKTSPGRSRRCCNVIKNSNTHFLTVPLGSDNMFLISHILCVTVHSGE</sequence>
<evidence type="ECO:0000313" key="3">
    <source>
        <dbReference type="Proteomes" id="UP000076858"/>
    </source>
</evidence>
<name>A0A162R2U7_9CRUS</name>
<feature type="region of interest" description="Disordered" evidence="1">
    <location>
        <begin position="35"/>
        <end position="82"/>
    </location>
</feature>
<evidence type="ECO:0000313" key="2">
    <source>
        <dbReference type="EMBL" id="KZS20181.1"/>
    </source>
</evidence>
<accession>A0A162R2U7</accession>